<dbReference type="InterPro" id="IPR001360">
    <property type="entry name" value="Glyco_hydro_1"/>
</dbReference>
<dbReference type="AlphaFoldDB" id="A0A445B642"/>
<sequence length="138" mass="15880">MLEEMAAGGSTVSDDFMLQEDVKLMVEIGLDVYRLSISWSRLIPNGEGPINPKGLQFYNNSRGDSTTEPYLAVHHIFLSHFSVVRLYRRKYKMKTGQPLKEPVIFLLVGKLETFNWLFYSHVLLILFGFDSCINLVFE</sequence>
<dbReference type="InterPro" id="IPR017853">
    <property type="entry name" value="GH"/>
</dbReference>
<proteinExistence type="inferred from homology"/>
<feature type="transmembrane region" description="Helical" evidence="3">
    <location>
        <begin position="116"/>
        <end position="137"/>
    </location>
</feature>
<evidence type="ECO:0000313" key="4">
    <source>
        <dbReference type="EMBL" id="RYR34133.1"/>
    </source>
</evidence>
<comment type="caution">
    <text evidence="4">The sequence shown here is derived from an EMBL/GenBank/DDBJ whole genome shotgun (WGS) entry which is preliminary data.</text>
</comment>
<keyword evidence="5" id="KW-1185">Reference proteome</keyword>
<gene>
    <name evidence="4" type="ORF">Ahy_A10g048861</name>
</gene>
<keyword evidence="3" id="KW-0812">Transmembrane</keyword>
<dbReference type="Gene3D" id="3.20.20.80">
    <property type="entry name" value="Glycosidases"/>
    <property type="match status" value="2"/>
</dbReference>
<dbReference type="EMBL" id="SDMP01000010">
    <property type="protein sequence ID" value="RYR34133.1"/>
    <property type="molecule type" value="Genomic_DNA"/>
</dbReference>
<dbReference type="GO" id="GO:0008422">
    <property type="term" value="F:beta-glucosidase activity"/>
    <property type="evidence" value="ECO:0007669"/>
    <property type="project" value="TreeGrafter"/>
</dbReference>
<reference evidence="4 5" key="1">
    <citation type="submission" date="2019-01" db="EMBL/GenBank/DDBJ databases">
        <title>Sequencing of cultivated peanut Arachis hypogaea provides insights into genome evolution and oil improvement.</title>
        <authorList>
            <person name="Chen X."/>
        </authorList>
    </citation>
    <scope>NUCLEOTIDE SEQUENCE [LARGE SCALE GENOMIC DNA]</scope>
    <source>
        <strain evidence="5">cv. Fuhuasheng</strain>
        <tissue evidence="4">Leaves</tissue>
    </source>
</reference>
<keyword evidence="3" id="KW-0472">Membrane</keyword>
<dbReference type="Pfam" id="PF00232">
    <property type="entry name" value="Glyco_hydro_1"/>
    <property type="match status" value="1"/>
</dbReference>
<organism evidence="4 5">
    <name type="scientific">Arachis hypogaea</name>
    <name type="common">Peanut</name>
    <dbReference type="NCBI Taxonomy" id="3818"/>
    <lineage>
        <taxon>Eukaryota</taxon>
        <taxon>Viridiplantae</taxon>
        <taxon>Streptophyta</taxon>
        <taxon>Embryophyta</taxon>
        <taxon>Tracheophyta</taxon>
        <taxon>Spermatophyta</taxon>
        <taxon>Magnoliopsida</taxon>
        <taxon>eudicotyledons</taxon>
        <taxon>Gunneridae</taxon>
        <taxon>Pentapetalae</taxon>
        <taxon>rosids</taxon>
        <taxon>fabids</taxon>
        <taxon>Fabales</taxon>
        <taxon>Fabaceae</taxon>
        <taxon>Papilionoideae</taxon>
        <taxon>50 kb inversion clade</taxon>
        <taxon>dalbergioids sensu lato</taxon>
        <taxon>Dalbergieae</taxon>
        <taxon>Pterocarpus clade</taxon>
        <taxon>Arachis</taxon>
    </lineage>
</organism>
<dbReference type="PANTHER" id="PTHR10353">
    <property type="entry name" value="GLYCOSYL HYDROLASE"/>
    <property type="match status" value="1"/>
</dbReference>
<dbReference type="STRING" id="3818.A0A445B642"/>
<accession>A0A445B642</accession>
<comment type="similarity">
    <text evidence="1 2">Belongs to the glycosyl hydrolase 1 family.</text>
</comment>
<dbReference type="SUPFAM" id="SSF51445">
    <property type="entry name" value="(Trans)glycosidases"/>
    <property type="match status" value="1"/>
</dbReference>
<name>A0A445B642_ARAHY</name>
<keyword evidence="3" id="KW-1133">Transmembrane helix</keyword>
<evidence type="ECO:0000313" key="5">
    <source>
        <dbReference type="Proteomes" id="UP000289738"/>
    </source>
</evidence>
<dbReference type="GO" id="GO:0005975">
    <property type="term" value="P:carbohydrate metabolic process"/>
    <property type="evidence" value="ECO:0007669"/>
    <property type="project" value="InterPro"/>
</dbReference>
<evidence type="ECO:0008006" key="6">
    <source>
        <dbReference type="Google" id="ProtNLM"/>
    </source>
</evidence>
<protein>
    <recommendedName>
        <fullName evidence="6">Beta-glucosidase</fullName>
    </recommendedName>
</protein>
<dbReference type="PANTHER" id="PTHR10353:SF29">
    <property type="entry name" value="BETA-GLUCOSIDASE 11"/>
    <property type="match status" value="1"/>
</dbReference>
<evidence type="ECO:0000256" key="1">
    <source>
        <dbReference type="ARBA" id="ARBA00010838"/>
    </source>
</evidence>
<evidence type="ECO:0000256" key="2">
    <source>
        <dbReference type="RuleBase" id="RU003690"/>
    </source>
</evidence>
<evidence type="ECO:0000256" key="3">
    <source>
        <dbReference type="SAM" id="Phobius"/>
    </source>
</evidence>
<dbReference type="Proteomes" id="UP000289738">
    <property type="component" value="Chromosome A10"/>
</dbReference>